<dbReference type="Proteomes" id="UP001519460">
    <property type="component" value="Unassembled WGS sequence"/>
</dbReference>
<dbReference type="AlphaFoldDB" id="A0ABD0LAN5"/>
<feature type="non-terminal residue" evidence="2">
    <location>
        <position position="82"/>
    </location>
</feature>
<feature type="compositionally biased region" description="Polar residues" evidence="1">
    <location>
        <begin position="59"/>
        <end position="70"/>
    </location>
</feature>
<evidence type="ECO:0000256" key="1">
    <source>
        <dbReference type="SAM" id="MobiDB-lite"/>
    </source>
</evidence>
<sequence>KTYMRTVDADLTGEAVAEVPGYGHLSVKTGGVCSILTYVLIGDRTENSVNTHLNIKNAATTASRTPTESMQGKKDIDRALQT</sequence>
<proteinExistence type="predicted"/>
<feature type="region of interest" description="Disordered" evidence="1">
    <location>
        <begin position="59"/>
        <end position="82"/>
    </location>
</feature>
<dbReference type="EMBL" id="JACVVK020000067">
    <property type="protein sequence ID" value="KAK7496447.1"/>
    <property type="molecule type" value="Genomic_DNA"/>
</dbReference>
<feature type="non-terminal residue" evidence="2">
    <location>
        <position position="1"/>
    </location>
</feature>
<comment type="caution">
    <text evidence="2">The sequence shown here is derived from an EMBL/GenBank/DDBJ whole genome shotgun (WGS) entry which is preliminary data.</text>
</comment>
<accession>A0ABD0LAN5</accession>
<feature type="compositionally biased region" description="Basic and acidic residues" evidence="1">
    <location>
        <begin position="71"/>
        <end position="82"/>
    </location>
</feature>
<organism evidence="2 3">
    <name type="scientific">Batillaria attramentaria</name>
    <dbReference type="NCBI Taxonomy" id="370345"/>
    <lineage>
        <taxon>Eukaryota</taxon>
        <taxon>Metazoa</taxon>
        <taxon>Spiralia</taxon>
        <taxon>Lophotrochozoa</taxon>
        <taxon>Mollusca</taxon>
        <taxon>Gastropoda</taxon>
        <taxon>Caenogastropoda</taxon>
        <taxon>Sorbeoconcha</taxon>
        <taxon>Cerithioidea</taxon>
        <taxon>Batillariidae</taxon>
        <taxon>Batillaria</taxon>
    </lineage>
</organism>
<name>A0ABD0LAN5_9CAEN</name>
<evidence type="ECO:0000313" key="2">
    <source>
        <dbReference type="EMBL" id="KAK7496447.1"/>
    </source>
</evidence>
<keyword evidence="3" id="KW-1185">Reference proteome</keyword>
<gene>
    <name evidence="2" type="ORF">BaRGS_00012369</name>
</gene>
<evidence type="ECO:0000313" key="3">
    <source>
        <dbReference type="Proteomes" id="UP001519460"/>
    </source>
</evidence>
<protein>
    <submittedName>
        <fullName evidence="2">Uncharacterized protein</fullName>
    </submittedName>
</protein>
<reference evidence="2 3" key="1">
    <citation type="journal article" date="2023" name="Sci. Data">
        <title>Genome assembly of the Korean intertidal mud-creeper Batillaria attramentaria.</title>
        <authorList>
            <person name="Patra A.K."/>
            <person name="Ho P.T."/>
            <person name="Jun S."/>
            <person name="Lee S.J."/>
            <person name="Kim Y."/>
            <person name="Won Y.J."/>
        </authorList>
    </citation>
    <scope>NUCLEOTIDE SEQUENCE [LARGE SCALE GENOMIC DNA]</scope>
    <source>
        <strain evidence="2">Wonlab-2016</strain>
    </source>
</reference>